<evidence type="ECO:0000313" key="3">
    <source>
        <dbReference type="Proteomes" id="UP001165653"/>
    </source>
</evidence>
<dbReference type="RefSeq" id="WP_264513397.1">
    <property type="nucleotide sequence ID" value="NZ_JAPDDR010000004.1"/>
</dbReference>
<name>A0ABT3G234_9BACT</name>
<dbReference type="InterPro" id="IPR037914">
    <property type="entry name" value="SpoVT-AbrB_sf"/>
</dbReference>
<dbReference type="EMBL" id="JAPDDR010000004">
    <property type="protein sequence ID" value="MCW1913896.1"/>
    <property type="molecule type" value="Genomic_DNA"/>
</dbReference>
<evidence type="ECO:0000259" key="1">
    <source>
        <dbReference type="SMART" id="SM00966"/>
    </source>
</evidence>
<dbReference type="SUPFAM" id="SSF89447">
    <property type="entry name" value="AbrB/MazE/MraZ-like"/>
    <property type="match status" value="1"/>
</dbReference>
<accession>A0ABT3G234</accession>
<feature type="domain" description="SpoVT-AbrB" evidence="1">
    <location>
        <begin position="3"/>
        <end position="49"/>
    </location>
</feature>
<dbReference type="Pfam" id="PF04014">
    <property type="entry name" value="MazE_antitoxin"/>
    <property type="match status" value="1"/>
</dbReference>
<organism evidence="2 3">
    <name type="scientific">Luteolibacter rhizosphaerae</name>
    <dbReference type="NCBI Taxonomy" id="2989719"/>
    <lineage>
        <taxon>Bacteria</taxon>
        <taxon>Pseudomonadati</taxon>
        <taxon>Verrucomicrobiota</taxon>
        <taxon>Verrucomicrobiia</taxon>
        <taxon>Verrucomicrobiales</taxon>
        <taxon>Verrucomicrobiaceae</taxon>
        <taxon>Luteolibacter</taxon>
    </lineage>
</organism>
<comment type="caution">
    <text evidence="2">The sequence shown here is derived from an EMBL/GenBank/DDBJ whole genome shotgun (WGS) entry which is preliminary data.</text>
</comment>
<gene>
    <name evidence="2" type="ORF">OJ996_09940</name>
</gene>
<dbReference type="InterPro" id="IPR007159">
    <property type="entry name" value="SpoVT-AbrB_dom"/>
</dbReference>
<dbReference type="Gene3D" id="2.10.260.10">
    <property type="match status" value="1"/>
</dbReference>
<keyword evidence="3" id="KW-1185">Reference proteome</keyword>
<dbReference type="Proteomes" id="UP001165653">
    <property type="component" value="Unassembled WGS sequence"/>
</dbReference>
<sequence length="78" mass="8469">MTTVLSQKGHIELPGALIRQLHLHAGDDLEISVEDEDTITLRKVANPPNRGLVDLLTLCPSSFEVPPRDGDSSQPLSL</sequence>
<proteinExistence type="predicted"/>
<reference evidence="2" key="1">
    <citation type="submission" date="2022-10" db="EMBL/GenBank/DDBJ databases">
        <title>Luteolibacter sp. GHJ8, whole genome shotgun sequencing project.</title>
        <authorList>
            <person name="Zhao G."/>
            <person name="Shen L."/>
        </authorList>
    </citation>
    <scope>NUCLEOTIDE SEQUENCE</scope>
    <source>
        <strain evidence="2">GHJ8</strain>
    </source>
</reference>
<evidence type="ECO:0000313" key="2">
    <source>
        <dbReference type="EMBL" id="MCW1913896.1"/>
    </source>
</evidence>
<protein>
    <submittedName>
        <fullName evidence="2">Transcriptional regulator/antitoxin, MazE</fullName>
    </submittedName>
</protein>
<dbReference type="SMART" id="SM00966">
    <property type="entry name" value="SpoVT_AbrB"/>
    <property type="match status" value="1"/>
</dbReference>